<feature type="region of interest" description="Disordered" evidence="1">
    <location>
        <begin position="296"/>
        <end position="316"/>
    </location>
</feature>
<dbReference type="Proteomes" id="UP001058860">
    <property type="component" value="Chromosome"/>
</dbReference>
<feature type="domain" description="Glucose-6-phosphate dehydrogenase assembly protein OpcA N-terminal" evidence="2">
    <location>
        <begin position="65"/>
        <end position="179"/>
    </location>
</feature>
<evidence type="ECO:0000313" key="4">
    <source>
        <dbReference type="EMBL" id="UUY06077.1"/>
    </source>
</evidence>
<dbReference type="PANTHER" id="PTHR38658">
    <property type="entry name" value="OXPP CYCLE PROTEIN OPCA-RELATED"/>
    <property type="match status" value="1"/>
</dbReference>
<dbReference type="InterPro" id="IPR004555">
    <property type="entry name" value="G6PDH_assembly_OpcA"/>
</dbReference>
<dbReference type="InterPro" id="IPR046801">
    <property type="entry name" value="OpcA_G6PD_N"/>
</dbReference>
<dbReference type="Pfam" id="PF10128">
    <property type="entry name" value="OpcA_G6PD_assem"/>
    <property type="match status" value="1"/>
</dbReference>
<evidence type="ECO:0000313" key="5">
    <source>
        <dbReference type="Proteomes" id="UP001058860"/>
    </source>
</evidence>
<dbReference type="RefSeq" id="WP_353866506.1">
    <property type="nucleotide sequence ID" value="NZ_CP088295.1"/>
</dbReference>
<evidence type="ECO:0000259" key="3">
    <source>
        <dbReference type="Pfam" id="PF20171"/>
    </source>
</evidence>
<protein>
    <submittedName>
        <fullName evidence="4">Glucose-6-phosphate dehydrogenase assembly protein OpcA</fullName>
    </submittedName>
</protein>
<sequence>MPAVSDSVWREQDTTPGAIEAALRQLLADRHKESDSYVPARALNLVCVVDKDWSGEIANRLRKVGRYHASRTIVCSVEFGRTTIDATATIASDTEPKPGEFALLRETVILAVGEQHLPMLNQIVDPLVVTDLATVVWSPHGHAEAVDALTTAPPGGAPLAQVVLLDSVDEPDADEALSRVVALCDRSAIVDLAWLRSTPWRERIAAVFDPPARRRELRLLNEVAIGARPGSETAALLLLGWLCAQLGWTPSRLSRHGQELAGKVRAHRGDVTLRVVPAEHMTVPGLDGITLTTEDGSVTSLTRGTGGLTERRTEPDGRTHEWTVLGASRGEAGILGEGIRQALLRDPTYAPAVRAARALL</sequence>
<dbReference type="EMBL" id="CP088295">
    <property type="protein sequence ID" value="UUY06077.1"/>
    <property type="molecule type" value="Genomic_DNA"/>
</dbReference>
<gene>
    <name evidence="4" type="ORF">LRS13_11350</name>
</gene>
<evidence type="ECO:0000259" key="2">
    <source>
        <dbReference type="Pfam" id="PF10128"/>
    </source>
</evidence>
<dbReference type="InterPro" id="IPR046802">
    <property type="entry name" value="OpcA_G6PD_C"/>
</dbReference>
<keyword evidence="5" id="KW-1185">Reference proteome</keyword>
<reference evidence="5" key="1">
    <citation type="submission" date="2021-11" db="EMBL/GenBank/DDBJ databases">
        <title>Cultivation dependent microbiological survey of springs from the worlds oldest radium mine currently devoted to the extraction of radon-saturated water.</title>
        <authorList>
            <person name="Kapinusova G."/>
            <person name="Smrhova T."/>
            <person name="Strejcek M."/>
            <person name="Suman J."/>
            <person name="Jani K."/>
            <person name="Pajer P."/>
            <person name="Uhlik O."/>
        </authorList>
    </citation>
    <scope>NUCLEOTIDE SEQUENCE [LARGE SCALE GENOMIC DNA]</scope>
    <source>
        <strain evidence="5">J379</strain>
    </source>
</reference>
<organism evidence="4 5">
    <name type="scientific">Svornostia abyssi</name>
    <dbReference type="NCBI Taxonomy" id="2898438"/>
    <lineage>
        <taxon>Bacteria</taxon>
        <taxon>Bacillati</taxon>
        <taxon>Actinomycetota</taxon>
        <taxon>Thermoleophilia</taxon>
        <taxon>Solirubrobacterales</taxon>
        <taxon>Baekduiaceae</taxon>
        <taxon>Svornostia</taxon>
    </lineage>
</organism>
<accession>A0ABY5PN56</accession>
<evidence type="ECO:0000256" key="1">
    <source>
        <dbReference type="SAM" id="MobiDB-lite"/>
    </source>
</evidence>
<feature type="domain" description="Glucose-6-phosphate dehydrogenase assembly protein OpcA C-terminal" evidence="3">
    <location>
        <begin position="188"/>
        <end position="352"/>
    </location>
</feature>
<name>A0ABY5PN56_9ACTN</name>
<proteinExistence type="predicted"/>
<dbReference type="PANTHER" id="PTHR38658:SF1">
    <property type="entry name" value="OXPP CYCLE PROTEIN OPCA-RELATED"/>
    <property type="match status" value="1"/>
</dbReference>
<dbReference type="Pfam" id="PF20171">
    <property type="entry name" value="OpcA_G6PD_C"/>
    <property type="match status" value="1"/>
</dbReference>